<evidence type="ECO:0000313" key="2">
    <source>
        <dbReference type="EMBL" id="KAF7831803.1"/>
    </source>
</evidence>
<sequence length="105" mass="10929">MLYSIDTNSNNLVGKKFITVHSKPNVGISSTCSLCIPREPPDRGARYRASRSRSGKLEVRDGISKGNGRTTTGNGGAAGAASNPTSVEEASASGMEFEEPNGARA</sequence>
<comment type="caution">
    <text evidence="2">The sequence shown here is derived from an EMBL/GenBank/DDBJ whole genome shotgun (WGS) entry which is preliminary data.</text>
</comment>
<gene>
    <name evidence="2" type="ORF">G2W53_014136</name>
</gene>
<name>A0A834WSX5_9FABA</name>
<reference evidence="2" key="1">
    <citation type="submission" date="2020-09" db="EMBL/GenBank/DDBJ databases">
        <title>Genome-Enabled Discovery of Anthraquinone Biosynthesis in Senna tora.</title>
        <authorList>
            <person name="Kang S.-H."/>
            <person name="Pandey R.P."/>
            <person name="Lee C.-M."/>
            <person name="Sim J.-S."/>
            <person name="Jeong J.-T."/>
            <person name="Choi B.-S."/>
            <person name="Jung M."/>
            <person name="Ginzburg D."/>
            <person name="Zhao K."/>
            <person name="Won S.Y."/>
            <person name="Oh T.-J."/>
            <person name="Yu Y."/>
            <person name="Kim N.-H."/>
            <person name="Lee O.R."/>
            <person name="Lee T.-H."/>
            <person name="Bashyal P."/>
            <person name="Kim T.-S."/>
            <person name="Lee W.-H."/>
            <person name="Kawkins C."/>
            <person name="Kim C.-K."/>
            <person name="Kim J.S."/>
            <person name="Ahn B.O."/>
            <person name="Rhee S.Y."/>
            <person name="Sohng J.K."/>
        </authorList>
    </citation>
    <scope>NUCLEOTIDE SEQUENCE</scope>
    <source>
        <tissue evidence="2">Leaf</tissue>
    </source>
</reference>
<dbReference type="Proteomes" id="UP000634136">
    <property type="component" value="Unassembled WGS sequence"/>
</dbReference>
<organism evidence="2 3">
    <name type="scientific">Senna tora</name>
    <dbReference type="NCBI Taxonomy" id="362788"/>
    <lineage>
        <taxon>Eukaryota</taxon>
        <taxon>Viridiplantae</taxon>
        <taxon>Streptophyta</taxon>
        <taxon>Embryophyta</taxon>
        <taxon>Tracheophyta</taxon>
        <taxon>Spermatophyta</taxon>
        <taxon>Magnoliopsida</taxon>
        <taxon>eudicotyledons</taxon>
        <taxon>Gunneridae</taxon>
        <taxon>Pentapetalae</taxon>
        <taxon>rosids</taxon>
        <taxon>fabids</taxon>
        <taxon>Fabales</taxon>
        <taxon>Fabaceae</taxon>
        <taxon>Caesalpinioideae</taxon>
        <taxon>Cassia clade</taxon>
        <taxon>Senna</taxon>
    </lineage>
</organism>
<dbReference type="EMBL" id="JAAIUW010000005">
    <property type="protein sequence ID" value="KAF7831803.1"/>
    <property type="molecule type" value="Genomic_DNA"/>
</dbReference>
<dbReference type="AlphaFoldDB" id="A0A834WSX5"/>
<proteinExistence type="predicted"/>
<accession>A0A834WSX5</accession>
<evidence type="ECO:0000256" key="1">
    <source>
        <dbReference type="SAM" id="MobiDB-lite"/>
    </source>
</evidence>
<protein>
    <submittedName>
        <fullName evidence="2">Uncharacterized protein</fullName>
    </submittedName>
</protein>
<feature type="region of interest" description="Disordered" evidence="1">
    <location>
        <begin position="38"/>
        <end position="105"/>
    </location>
</feature>
<evidence type="ECO:0000313" key="3">
    <source>
        <dbReference type="Proteomes" id="UP000634136"/>
    </source>
</evidence>
<keyword evidence="3" id="KW-1185">Reference proteome</keyword>